<dbReference type="Gene3D" id="2.130.10.10">
    <property type="entry name" value="YVTN repeat-like/Quinoprotein amine dehydrogenase"/>
    <property type="match status" value="1"/>
</dbReference>
<reference evidence="2 3" key="1">
    <citation type="submission" date="2015-07" db="EMBL/GenBank/DDBJ databases">
        <title>Genome analysis of myxobacterium Chondromyces crocatus Cm c5 reveals a high potential for natural compound synthesis and the genetic basis for the loss of fruiting body formation.</title>
        <authorList>
            <person name="Zaburannyi N."/>
            <person name="Bunk B."/>
            <person name="Maier J."/>
            <person name="Overmann J."/>
            <person name="Mueller R."/>
        </authorList>
    </citation>
    <scope>NUCLEOTIDE SEQUENCE [LARGE SCALE GENOMIC DNA]</scope>
    <source>
        <strain evidence="2 3">Cm c5</strain>
    </source>
</reference>
<dbReference type="InterPro" id="IPR015943">
    <property type="entry name" value="WD40/YVTN_repeat-like_dom_sf"/>
</dbReference>
<feature type="domain" description="Pyrrolo-quinoline quinone repeat" evidence="1">
    <location>
        <begin position="10"/>
        <end position="138"/>
    </location>
</feature>
<gene>
    <name evidence="2" type="ORF">CMC5_078260</name>
</gene>
<dbReference type="Pfam" id="PF13360">
    <property type="entry name" value="PQQ_2"/>
    <property type="match status" value="1"/>
</dbReference>
<accession>A0A0K1ERW8</accession>
<dbReference type="EMBL" id="CP012159">
    <property type="protein sequence ID" value="AKT43591.1"/>
    <property type="molecule type" value="Genomic_DNA"/>
</dbReference>
<sequence length="162" mass="17648">MYREPPAQSPLVITALNGVLVAHDRMTGRPAWRFEATRTSAHTSPTLCIVEGPRVVSVSCKLPHTKWKSPNAASEINCLDYLTGRLLWTRDVTTHENINVYSATLLVEGGQVLLTHGDRLFACALEDGALLWEQPLQGGMGEGHPKLSALAVPGRAAQADRR</sequence>
<evidence type="ECO:0000259" key="1">
    <source>
        <dbReference type="Pfam" id="PF13360"/>
    </source>
</evidence>
<evidence type="ECO:0000313" key="3">
    <source>
        <dbReference type="Proteomes" id="UP000067626"/>
    </source>
</evidence>
<dbReference type="SUPFAM" id="SSF50998">
    <property type="entry name" value="Quinoprotein alcohol dehydrogenase-like"/>
    <property type="match status" value="1"/>
</dbReference>
<dbReference type="STRING" id="52.CMC5_078260"/>
<dbReference type="RefSeq" id="WP_050435034.1">
    <property type="nucleotide sequence ID" value="NZ_CP012159.1"/>
</dbReference>
<protein>
    <recommendedName>
        <fullName evidence="1">Pyrrolo-quinoline quinone repeat domain-containing protein</fullName>
    </recommendedName>
</protein>
<dbReference type="KEGG" id="ccro:CMC5_078260"/>
<organism evidence="2 3">
    <name type="scientific">Chondromyces crocatus</name>
    <dbReference type="NCBI Taxonomy" id="52"/>
    <lineage>
        <taxon>Bacteria</taxon>
        <taxon>Pseudomonadati</taxon>
        <taxon>Myxococcota</taxon>
        <taxon>Polyangia</taxon>
        <taxon>Polyangiales</taxon>
        <taxon>Polyangiaceae</taxon>
        <taxon>Chondromyces</taxon>
    </lineage>
</organism>
<name>A0A0K1ERW8_CHOCO</name>
<dbReference type="Proteomes" id="UP000067626">
    <property type="component" value="Chromosome"/>
</dbReference>
<proteinExistence type="predicted"/>
<dbReference type="AlphaFoldDB" id="A0A0K1ERW8"/>
<keyword evidence="3" id="KW-1185">Reference proteome</keyword>
<dbReference type="InterPro" id="IPR002372">
    <property type="entry name" value="PQQ_rpt_dom"/>
</dbReference>
<evidence type="ECO:0000313" key="2">
    <source>
        <dbReference type="EMBL" id="AKT43591.1"/>
    </source>
</evidence>
<dbReference type="InterPro" id="IPR011047">
    <property type="entry name" value="Quinoprotein_ADH-like_sf"/>
</dbReference>